<organism evidence="4 5">
    <name type="scientific">Rhodocytophaga aerolata</name>
    <dbReference type="NCBI Taxonomy" id="455078"/>
    <lineage>
        <taxon>Bacteria</taxon>
        <taxon>Pseudomonadati</taxon>
        <taxon>Bacteroidota</taxon>
        <taxon>Cytophagia</taxon>
        <taxon>Cytophagales</taxon>
        <taxon>Rhodocytophagaceae</taxon>
        <taxon>Rhodocytophaga</taxon>
    </lineage>
</organism>
<dbReference type="InterPro" id="IPR029066">
    <property type="entry name" value="PLP-binding_barrel"/>
</dbReference>
<comment type="caution">
    <text evidence="4">The sequence shown here is derived from an EMBL/GenBank/DDBJ whole genome shotgun (WGS) entry which is preliminary data.</text>
</comment>
<dbReference type="InterPro" id="IPR001608">
    <property type="entry name" value="Ala_racemase_N"/>
</dbReference>
<evidence type="ECO:0000313" key="5">
    <source>
        <dbReference type="Proteomes" id="UP001168528"/>
    </source>
</evidence>
<accession>A0ABT8R590</accession>
<protein>
    <submittedName>
        <fullName evidence="4">D-TA family PLP-dependent enzyme</fullName>
    </submittedName>
</protein>
<evidence type="ECO:0000313" key="4">
    <source>
        <dbReference type="EMBL" id="MDO1446398.1"/>
    </source>
</evidence>
<dbReference type="InterPro" id="IPR042208">
    <property type="entry name" value="D-ser_dehydrat-like_sf"/>
</dbReference>
<feature type="domain" description="D-serine dehydratase-like" evidence="3">
    <location>
        <begin position="261"/>
        <end position="350"/>
    </location>
</feature>
<evidence type="ECO:0000256" key="2">
    <source>
        <dbReference type="ARBA" id="ARBA00023239"/>
    </source>
</evidence>
<evidence type="ECO:0000256" key="1">
    <source>
        <dbReference type="ARBA" id="ARBA00005323"/>
    </source>
</evidence>
<keyword evidence="2" id="KW-0456">Lyase</keyword>
<dbReference type="PANTHER" id="PTHR28004">
    <property type="entry name" value="ZGC:162816-RELATED"/>
    <property type="match status" value="1"/>
</dbReference>
<sequence length="369" mass="40569">MDHSWYRVQNIDTVDSPALLVFPDRIRENIRLLKTMSQGVDWLRPHVKTHKIAEVSQMLIAEGVYKFKCATIAEAEMLAMAGAKDVLLAYQPVGPKINRLLELVSTYPTTTFSCLIDSIPAAEAIAKIFSAAGKTISVFIDLNVGINRTGISPDHAALELYLSAAQMSGITPVGLHAYDGHLRDADFTLRKQKADEAFKPVLDLAAQLADKGYAYPILVAGGSPTFPIHAQRNGIECSPGTFIFWDWGYHTQLPEQPFLFAALLVTRVISIIDANTLCLDLGHKSVAAENPLPRVTFLNVTGAQPLSQSEEHMVVSVQDSRSHKVGDVWYGVPVHICPTCALYDSVYVANDHTIVDKWAVIARNRAIHI</sequence>
<dbReference type="Pfam" id="PF14031">
    <property type="entry name" value="D-ser_dehydrat"/>
    <property type="match status" value="1"/>
</dbReference>
<dbReference type="Pfam" id="PF01168">
    <property type="entry name" value="Ala_racemase_N"/>
    <property type="match status" value="1"/>
</dbReference>
<keyword evidence="5" id="KW-1185">Reference proteome</keyword>
<proteinExistence type="inferred from homology"/>
<dbReference type="Gene3D" id="2.40.37.20">
    <property type="entry name" value="D-serine dehydratase-like domain"/>
    <property type="match status" value="1"/>
</dbReference>
<dbReference type="SUPFAM" id="SSF51419">
    <property type="entry name" value="PLP-binding barrel"/>
    <property type="match status" value="1"/>
</dbReference>
<dbReference type="SMART" id="SM01119">
    <property type="entry name" value="D-ser_dehydrat"/>
    <property type="match status" value="1"/>
</dbReference>
<evidence type="ECO:0000259" key="3">
    <source>
        <dbReference type="SMART" id="SM01119"/>
    </source>
</evidence>
<name>A0ABT8R590_9BACT</name>
<dbReference type="InterPro" id="IPR051466">
    <property type="entry name" value="D-amino_acid_metab_enzyme"/>
</dbReference>
<dbReference type="PANTHER" id="PTHR28004:SF2">
    <property type="entry name" value="D-SERINE DEHYDRATASE"/>
    <property type="match status" value="1"/>
</dbReference>
<dbReference type="Gene3D" id="3.20.20.10">
    <property type="entry name" value="Alanine racemase"/>
    <property type="match status" value="1"/>
</dbReference>
<dbReference type="CDD" id="cd06821">
    <property type="entry name" value="PLPDE_III_D-TA"/>
    <property type="match status" value="1"/>
</dbReference>
<dbReference type="RefSeq" id="WP_302037204.1">
    <property type="nucleotide sequence ID" value="NZ_JAUKPO010000004.1"/>
</dbReference>
<reference evidence="4" key="1">
    <citation type="submission" date="2023-07" db="EMBL/GenBank/DDBJ databases">
        <title>The genome sequence of Rhodocytophaga aerolata KACC 12507.</title>
        <authorList>
            <person name="Zhang X."/>
        </authorList>
    </citation>
    <scope>NUCLEOTIDE SEQUENCE</scope>
    <source>
        <strain evidence="4">KACC 12507</strain>
    </source>
</reference>
<dbReference type="EMBL" id="JAUKPO010000004">
    <property type="protein sequence ID" value="MDO1446398.1"/>
    <property type="molecule type" value="Genomic_DNA"/>
</dbReference>
<dbReference type="Proteomes" id="UP001168528">
    <property type="component" value="Unassembled WGS sequence"/>
</dbReference>
<gene>
    <name evidence="4" type="ORF">Q0590_09070</name>
</gene>
<dbReference type="InterPro" id="IPR026956">
    <property type="entry name" value="D-ser_dehydrat-like_dom"/>
</dbReference>
<comment type="similarity">
    <text evidence="1">Belongs to the DSD1 family.</text>
</comment>